<feature type="region of interest" description="Disordered" evidence="1">
    <location>
        <begin position="1"/>
        <end position="23"/>
    </location>
</feature>
<proteinExistence type="predicted"/>
<dbReference type="AlphaFoldDB" id="A0A8H6LZV4"/>
<protein>
    <submittedName>
        <fullName evidence="3">CHAT domain-containing protein</fullName>
    </submittedName>
</protein>
<dbReference type="Pfam" id="PF12770">
    <property type="entry name" value="CHAT"/>
    <property type="match status" value="1"/>
</dbReference>
<dbReference type="EMBL" id="JACGCI010000066">
    <property type="protein sequence ID" value="KAF6749090.1"/>
    <property type="molecule type" value="Genomic_DNA"/>
</dbReference>
<gene>
    <name evidence="3" type="ORF">DFP72DRAFT_1073647</name>
</gene>
<evidence type="ECO:0000313" key="3">
    <source>
        <dbReference type="EMBL" id="KAF6749090.1"/>
    </source>
</evidence>
<dbReference type="Gene3D" id="1.25.40.10">
    <property type="entry name" value="Tetratricopeptide repeat domain"/>
    <property type="match status" value="2"/>
</dbReference>
<evidence type="ECO:0000313" key="4">
    <source>
        <dbReference type="Proteomes" id="UP000521943"/>
    </source>
</evidence>
<dbReference type="OrthoDB" id="9991317at2759"/>
<comment type="caution">
    <text evidence="3">The sequence shown here is derived from an EMBL/GenBank/DDBJ whole genome shotgun (WGS) entry which is preliminary data.</text>
</comment>
<dbReference type="Proteomes" id="UP000521943">
    <property type="component" value="Unassembled WGS sequence"/>
</dbReference>
<feature type="domain" description="CHAT" evidence="2">
    <location>
        <begin position="737"/>
        <end position="1033"/>
    </location>
</feature>
<feature type="compositionally biased region" description="Polar residues" evidence="1">
    <location>
        <begin position="1"/>
        <end position="13"/>
    </location>
</feature>
<dbReference type="PANTHER" id="PTHR19959:SF119">
    <property type="entry name" value="FUNGAL LIPASE-LIKE DOMAIN-CONTAINING PROTEIN"/>
    <property type="match status" value="1"/>
</dbReference>
<reference evidence="3 4" key="1">
    <citation type="submission" date="2020-07" db="EMBL/GenBank/DDBJ databases">
        <title>Comparative genomics of pyrophilous fungi reveals a link between fire events and developmental genes.</title>
        <authorList>
            <consortium name="DOE Joint Genome Institute"/>
            <person name="Steindorff A.S."/>
            <person name="Carver A."/>
            <person name="Calhoun S."/>
            <person name="Stillman K."/>
            <person name="Liu H."/>
            <person name="Lipzen A."/>
            <person name="Pangilinan J."/>
            <person name="Labutti K."/>
            <person name="Bruns T.D."/>
            <person name="Grigoriev I.V."/>
        </authorList>
    </citation>
    <scope>NUCLEOTIDE SEQUENCE [LARGE SCALE GENOMIC DNA]</scope>
    <source>
        <strain evidence="3 4">CBS 144469</strain>
    </source>
</reference>
<organism evidence="3 4">
    <name type="scientific">Ephemerocybe angulata</name>
    <dbReference type="NCBI Taxonomy" id="980116"/>
    <lineage>
        <taxon>Eukaryota</taxon>
        <taxon>Fungi</taxon>
        <taxon>Dikarya</taxon>
        <taxon>Basidiomycota</taxon>
        <taxon>Agaricomycotina</taxon>
        <taxon>Agaricomycetes</taxon>
        <taxon>Agaricomycetidae</taxon>
        <taxon>Agaricales</taxon>
        <taxon>Agaricineae</taxon>
        <taxon>Psathyrellaceae</taxon>
        <taxon>Ephemerocybe</taxon>
    </lineage>
</organism>
<sequence length="1034" mass="113180">MEHRSSLSTTNETPVEAVHVPDDLGGRLHDQGIEHLCNFKRTGELSALTEATKFLQQAVPHIPHGHPELPALLNNLGNAFTCHYEVTGKLTEINEAILMKQKAVDLTPKGHPDLPRRLNNLGNSFARRFERTSELADITAAILVHQKALDLTPKGDTNLPARLSNLGSSFACRFNQTAALADISRAVALRREATDLVPRGHPNLPDLLNNLGTSLTGRFEQTGELSDISDAISAQQRAVDLTLKGHPQLPCRLNNLGGSFIRRFERTDDLSDLTEAISLRQKAVNITPAGHADLPLYLHGLGSALSRRFVRTKQLADISRAITALKTAVDITPHGHPSRPARLNNLGNTFNYRFEQTREPTDVSEAVSLHQKAVDLTPAGYSNLPTYIGNLAHSLTSRFELMGEHTDVSNATLLRQRALGLTPVGHSDLPRRQFYLGETFYNRFTSSGDLGDLESSLSMYKASATSNVGPPRDKLDAATRWARRLIQHHPQSPEIVHAFDTAICLVALIAGLEQTVRGRHTQLERTSGLALEAAAAACALGRPEKALEWLEQGRCLVWNQLNNLRTPLDDLRIRDENLAQSIADTSKALEHAGSSRHQAHADMPLSKKIVLEDEARAHLDLARKWDGLLKTARAIPGFESFLVPSPCSTLMQHLPESGPIVLINVDDRRCDAFALLAGLDKPVHIPLPNFSIEKASTYRTVFVSQLRIHSLRSREVEPRGVRPAPIGKRGEDVSVHRVLRGLFEEVVKPILDALGFSKFDRTAADVLPRLWWCPTGALSFLPLHAAGIYRGPNQESVNDYAVSSYTPTITALTDRVKNHRLVGSTASGLFLTSQPSVDGAPPIPGTTKEVRSIYERAKESGVDALKLEGDDMTVAQCLEHMQAFSCIHLACHGSQNAAEPLQSRFLFHQGSLELGTILKSNLEHADLAFLSACQTSTGKETLSDEAVHLAAGMLAAGYRRVVGTMWSIGDKPAQDVATMFYDHLFARQAGTGGTAFNGAQSALALHHATQQLRLSLDDSEKSLLTWIPFVHFGV</sequence>
<keyword evidence="4" id="KW-1185">Reference proteome</keyword>
<accession>A0A8H6LZV4</accession>
<evidence type="ECO:0000256" key="1">
    <source>
        <dbReference type="SAM" id="MobiDB-lite"/>
    </source>
</evidence>
<dbReference type="SUPFAM" id="SSF48452">
    <property type="entry name" value="TPR-like"/>
    <property type="match status" value="1"/>
</dbReference>
<name>A0A8H6LZV4_9AGAR</name>
<evidence type="ECO:0000259" key="2">
    <source>
        <dbReference type="Pfam" id="PF12770"/>
    </source>
</evidence>
<dbReference type="PANTHER" id="PTHR19959">
    <property type="entry name" value="KINESIN LIGHT CHAIN"/>
    <property type="match status" value="1"/>
</dbReference>
<dbReference type="InterPro" id="IPR024983">
    <property type="entry name" value="CHAT_dom"/>
</dbReference>
<dbReference type="InterPro" id="IPR011990">
    <property type="entry name" value="TPR-like_helical_dom_sf"/>
</dbReference>